<keyword evidence="5" id="KW-0663">Pyridoxal phosphate</keyword>
<evidence type="ECO:0000256" key="2">
    <source>
        <dbReference type="ARBA" id="ARBA00006490"/>
    </source>
</evidence>
<name>A0ABQ3DE64_9ACTN</name>
<dbReference type="InterPro" id="IPR016454">
    <property type="entry name" value="Cysteine_dSase"/>
</dbReference>
<accession>A0ABQ3DE64</accession>
<evidence type="ECO:0000256" key="6">
    <source>
        <dbReference type="ARBA" id="ARBA00023004"/>
    </source>
</evidence>
<feature type="domain" description="UPF0033" evidence="9">
    <location>
        <begin position="391"/>
        <end position="415"/>
    </location>
</feature>
<evidence type="ECO:0000256" key="3">
    <source>
        <dbReference type="ARBA" id="ARBA00022679"/>
    </source>
</evidence>
<sequence length="460" mass="48034">MPYFDAASSAPLHPVARQALLASLDEGWADPSRLYREGRRARLLLDAAREAAAEAVGCRPDELVFTSSGTRAVHTGIAGALAGRRRVGRHLVVSAVEHSSVLHSAAGHEAAGGTTTQVAVDRAGRVDPGAYARELREDTALACLQSANHEVGTEQPVAEIAQQCRAVGVPLLVDAAQSLGWGPVEGDWSLLTASAHKWGGPAGVGLLVVRKGVRFAPQGPADERESGRAAGFENLPAIVAAAASLRAVRGEAAAEAERLRALVDRIRLRVPELVPDVEVVGDPVRRLPHVITFSCLYVDGEALLHELDRAGFSVSSGSSCTSSTLTPSHVLRAMGVLTEGNVRVSLPSGTAEQDVDRFLEALPGAVAGVRERLGAPVAAASSPSEAPSLVVDSLGKRCPIPVIELAKVIGDVPVGGTVTVLSDDEAARLDIPAWCGMRGQEYVGERAAERGAAYVVRRLS</sequence>
<evidence type="ECO:0000256" key="5">
    <source>
        <dbReference type="ARBA" id="ARBA00022898"/>
    </source>
</evidence>
<evidence type="ECO:0000256" key="8">
    <source>
        <dbReference type="ARBA" id="ARBA00050776"/>
    </source>
</evidence>
<dbReference type="InterPro" id="IPR036868">
    <property type="entry name" value="TusA-like_sf"/>
</dbReference>
<dbReference type="Gene3D" id="3.40.640.10">
    <property type="entry name" value="Type I PLP-dependent aspartate aminotransferase-like (Major domain)"/>
    <property type="match status" value="1"/>
</dbReference>
<dbReference type="CDD" id="cd00291">
    <property type="entry name" value="SirA_YedF_YeeD"/>
    <property type="match status" value="1"/>
</dbReference>
<dbReference type="Pfam" id="PF00266">
    <property type="entry name" value="Aminotran_5"/>
    <property type="match status" value="1"/>
</dbReference>
<keyword evidence="11" id="KW-1185">Reference proteome</keyword>
<dbReference type="RefSeq" id="WP_138906586.1">
    <property type="nucleotide sequence ID" value="NZ_BMVO01000001.1"/>
</dbReference>
<comment type="caution">
    <text evidence="10">The sequence shown here is derived from an EMBL/GenBank/DDBJ whole genome shotgun (WGS) entry which is preliminary data.</text>
</comment>
<dbReference type="PIRSF" id="PIRSF005572">
    <property type="entry name" value="NifS"/>
    <property type="match status" value="1"/>
</dbReference>
<keyword evidence="10" id="KW-0032">Aminotransferase</keyword>
<dbReference type="Pfam" id="PF01206">
    <property type="entry name" value="TusA"/>
    <property type="match status" value="1"/>
</dbReference>
<comment type="similarity">
    <text evidence="2">Belongs to the class-V pyridoxal-phosphate-dependent aminotransferase family. NifS/IscS subfamily.</text>
</comment>
<keyword evidence="4" id="KW-0479">Metal-binding</keyword>
<keyword evidence="3" id="KW-0808">Transferase</keyword>
<proteinExistence type="inferred from homology"/>
<keyword evidence="7" id="KW-0411">Iron-sulfur</keyword>
<organism evidence="10 11">
    <name type="scientific">Streptomyces chryseus</name>
    <dbReference type="NCBI Taxonomy" id="68186"/>
    <lineage>
        <taxon>Bacteria</taxon>
        <taxon>Bacillati</taxon>
        <taxon>Actinomycetota</taxon>
        <taxon>Actinomycetes</taxon>
        <taxon>Kitasatosporales</taxon>
        <taxon>Streptomycetaceae</taxon>
        <taxon>Streptomyces</taxon>
    </lineage>
</organism>
<dbReference type="Proteomes" id="UP000599437">
    <property type="component" value="Unassembled WGS sequence"/>
</dbReference>
<dbReference type="EMBL" id="BMVO01000001">
    <property type="protein sequence ID" value="GHA84922.1"/>
    <property type="molecule type" value="Genomic_DNA"/>
</dbReference>
<evidence type="ECO:0000256" key="7">
    <source>
        <dbReference type="ARBA" id="ARBA00023014"/>
    </source>
</evidence>
<dbReference type="PANTHER" id="PTHR11601:SF34">
    <property type="entry name" value="CYSTEINE DESULFURASE"/>
    <property type="match status" value="1"/>
</dbReference>
<dbReference type="InterPro" id="IPR001455">
    <property type="entry name" value="TusA-like"/>
</dbReference>
<dbReference type="Gene3D" id="3.90.1150.10">
    <property type="entry name" value="Aspartate Aminotransferase, domain 1"/>
    <property type="match status" value="1"/>
</dbReference>
<comment type="catalytic activity">
    <reaction evidence="8">
        <text>(sulfur carrier)-H + L-cysteine = (sulfur carrier)-SH + L-alanine</text>
        <dbReference type="Rhea" id="RHEA:43892"/>
        <dbReference type="Rhea" id="RHEA-COMP:14737"/>
        <dbReference type="Rhea" id="RHEA-COMP:14739"/>
        <dbReference type="ChEBI" id="CHEBI:29917"/>
        <dbReference type="ChEBI" id="CHEBI:35235"/>
        <dbReference type="ChEBI" id="CHEBI:57972"/>
        <dbReference type="ChEBI" id="CHEBI:64428"/>
        <dbReference type="EC" id="2.8.1.7"/>
    </reaction>
</comment>
<evidence type="ECO:0000313" key="10">
    <source>
        <dbReference type="EMBL" id="GHA84922.1"/>
    </source>
</evidence>
<dbReference type="InterPro" id="IPR015424">
    <property type="entry name" value="PyrdxlP-dep_Trfase"/>
</dbReference>
<keyword evidence="6" id="KW-0408">Iron</keyword>
<evidence type="ECO:0000256" key="4">
    <source>
        <dbReference type="ARBA" id="ARBA00022723"/>
    </source>
</evidence>
<gene>
    <name evidence="10" type="ORF">GCM10010346_04300</name>
</gene>
<dbReference type="SUPFAM" id="SSF64307">
    <property type="entry name" value="SirA-like"/>
    <property type="match status" value="1"/>
</dbReference>
<dbReference type="InterPro" id="IPR015422">
    <property type="entry name" value="PyrdxlP-dep_Trfase_small"/>
</dbReference>
<dbReference type="GO" id="GO:0008483">
    <property type="term" value="F:transaminase activity"/>
    <property type="evidence" value="ECO:0007669"/>
    <property type="project" value="UniProtKB-KW"/>
</dbReference>
<dbReference type="InterPro" id="IPR015421">
    <property type="entry name" value="PyrdxlP-dep_Trfase_major"/>
</dbReference>
<dbReference type="InterPro" id="IPR000192">
    <property type="entry name" value="Aminotrans_V_dom"/>
</dbReference>
<evidence type="ECO:0000259" key="9">
    <source>
        <dbReference type="PROSITE" id="PS01148"/>
    </source>
</evidence>
<dbReference type="SUPFAM" id="SSF53383">
    <property type="entry name" value="PLP-dependent transferases"/>
    <property type="match status" value="1"/>
</dbReference>
<dbReference type="PROSITE" id="PS01148">
    <property type="entry name" value="UPF0033"/>
    <property type="match status" value="1"/>
</dbReference>
<dbReference type="PANTHER" id="PTHR11601">
    <property type="entry name" value="CYSTEINE DESULFURYLASE FAMILY MEMBER"/>
    <property type="match status" value="1"/>
</dbReference>
<evidence type="ECO:0000313" key="11">
    <source>
        <dbReference type="Proteomes" id="UP000599437"/>
    </source>
</evidence>
<reference evidence="11" key="1">
    <citation type="journal article" date="2019" name="Int. J. Syst. Evol. Microbiol.">
        <title>The Global Catalogue of Microorganisms (GCM) 10K type strain sequencing project: providing services to taxonomists for standard genome sequencing and annotation.</title>
        <authorList>
            <consortium name="The Broad Institute Genomics Platform"/>
            <consortium name="The Broad Institute Genome Sequencing Center for Infectious Disease"/>
            <person name="Wu L."/>
            <person name="Ma J."/>
        </authorList>
    </citation>
    <scope>NUCLEOTIDE SEQUENCE [LARGE SCALE GENOMIC DNA]</scope>
    <source>
        <strain evidence="11">JCM 4737</strain>
    </source>
</reference>
<comment type="cofactor">
    <cofactor evidence="1">
        <name>pyridoxal 5'-phosphate</name>
        <dbReference type="ChEBI" id="CHEBI:597326"/>
    </cofactor>
</comment>
<evidence type="ECO:0000256" key="1">
    <source>
        <dbReference type="ARBA" id="ARBA00001933"/>
    </source>
</evidence>
<protein>
    <submittedName>
        <fullName evidence="10">Aminotransferase</fullName>
    </submittedName>
</protein>
<dbReference type="Gene3D" id="3.30.110.40">
    <property type="entry name" value="TusA-like domain"/>
    <property type="match status" value="1"/>
</dbReference>